<comment type="caution">
    <text evidence="3">The sequence shown here is derived from an EMBL/GenBank/DDBJ whole genome shotgun (WGS) entry which is preliminary data.</text>
</comment>
<dbReference type="InterPro" id="IPR050090">
    <property type="entry name" value="Tyrosine_recombinase_XerCD"/>
</dbReference>
<dbReference type="PANTHER" id="PTHR30349">
    <property type="entry name" value="PHAGE INTEGRASE-RELATED"/>
    <property type="match status" value="1"/>
</dbReference>
<evidence type="ECO:0000313" key="3">
    <source>
        <dbReference type="EMBL" id="MBO7748995.1"/>
    </source>
</evidence>
<dbReference type="RefSeq" id="WP_208851503.1">
    <property type="nucleotide sequence ID" value="NZ_JAGGDJ010000092.1"/>
</dbReference>
<dbReference type="SUPFAM" id="SSF56349">
    <property type="entry name" value="DNA breaking-rejoining enzymes"/>
    <property type="match status" value="1"/>
</dbReference>
<dbReference type="EMBL" id="JAGGDJ010000092">
    <property type="protein sequence ID" value="MBO7748995.1"/>
    <property type="molecule type" value="Genomic_DNA"/>
</dbReference>
<proteinExistence type="predicted"/>
<dbReference type="PANTHER" id="PTHR30349:SF82">
    <property type="entry name" value="INTEGRASE_RECOMBINASE YOEC-RELATED"/>
    <property type="match status" value="1"/>
</dbReference>
<evidence type="ECO:0000259" key="2">
    <source>
        <dbReference type="PROSITE" id="PS51898"/>
    </source>
</evidence>
<name>A0ABS3WL21_9BACL</name>
<dbReference type="Pfam" id="PF00589">
    <property type="entry name" value="Phage_integrase"/>
    <property type="match status" value="1"/>
</dbReference>
<dbReference type="Proteomes" id="UP000670947">
    <property type="component" value="Unassembled WGS sequence"/>
</dbReference>
<keyword evidence="4" id="KW-1185">Reference proteome</keyword>
<evidence type="ECO:0000313" key="4">
    <source>
        <dbReference type="Proteomes" id="UP000670947"/>
    </source>
</evidence>
<dbReference type="InterPro" id="IPR013762">
    <property type="entry name" value="Integrase-like_cat_sf"/>
</dbReference>
<dbReference type="InterPro" id="IPR002104">
    <property type="entry name" value="Integrase_catalytic"/>
</dbReference>
<sequence>MPATNQVKDIQPIRSREKIDDMKWALRRFCSERDYILFLVGVNTGLRVGDIVKLKTKELLGKKRVVVKEGKTGKSRELLLANIYDELNAYLDTVDSEWAFPSRKGGGAITPTQSYRQLNKAADMAEVESMGNHTLRKTFGYWMYKQTRDVAKLQRILNHSHPAITLTYIGITDEEIEQDLETFVL</sequence>
<gene>
    <name evidence="3" type="ORF">I8J29_33020</name>
</gene>
<accession>A0ABS3WL21</accession>
<dbReference type="PROSITE" id="PS51898">
    <property type="entry name" value="TYR_RECOMBINASE"/>
    <property type="match status" value="1"/>
</dbReference>
<protein>
    <submittedName>
        <fullName evidence="3">Tyrosine-type recombinase/integrase</fullName>
    </submittedName>
</protein>
<keyword evidence="1" id="KW-0233">DNA recombination</keyword>
<evidence type="ECO:0000256" key="1">
    <source>
        <dbReference type="ARBA" id="ARBA00023172"/>
    </source>
</evidence>
<organism evidence="3 4">
    <name type="scientific">Paenibacillus artemisiicola</name>
    <dbReference type="NCBI Taxonomy" id="1172618"/>
    <lineage>
        <taxon>Bacteria</taxon>
        <taxon>Bacillati</taxon>
        <taxon>Bacillota</taxon>
        <taxon>Bacilli</taxon>
        <taxon>Bacillales</taxon>
        <taxon>Paenibacillaceae</taxon>
        <taxon>Paenibacillus</taxon>
    </lineage>
</organism>
<dbReference type="Gene3D" id="1.10.443.10">
    <property type="entry name" value="Intergrase catalytic core"/>
    <property type="match status" value="1"/>
</dbReference>
<dbReference type="InterPro" id="IPR011010">
    <property type="entry name" value="DNA_brk_join_enz"/>
</dbReference>
<feature type="domain" description="Tyr recombinase" evidence="2">
    <location>
        <begin position="8"/>
        <end position="181"/>
    </location>
</feature>
<reference evidence="3 4" key="1">
    <citation type="submission" date="2021-03" db="EMBL/GenBank/DDBJ databases">
        <title>Paenibacillus artemisicola MWE-103 whole genome sequence.</title>
        <authorList>
            <person name="Ham Y.J."/>
        </authorList>
    </citation>
    <scope>NUCLEOTIDE SEQUENCE [LARGE SCALE GENOMIC DNA]</scope>
    <source>
        <strain evidence="3 4">MWE-103</strain>
    </source>
</reference>